<evidence type="ECO:0000313" key="2">
    <source>
        <dbReference type="Proteomes" id="UP001341840"/>
    </source>
</evidence>
<organism evidence="1 2">
    <name type="scientific">Stylosanthes scabra</name>
    <dbReference type="NCBI Taxonomy" id="79078"/>
    <lineage>
        <taxon>Eukaryota</taxon>
        <taxon>Viridiplantae</taxon>
        <taxon>Streptophyta</taxon>
        <taxon>Embryophyta</taxon>
        <taxon>Tracheophyta</taxon>
        <taxon>Spermatophyta</taxon>
        <taxon>Magnoliopsida</taxon>
        <taxon>eudicotyledons</taxon>
        <taxon>Gunneridae</taxon>
        <taxon>Pentapetalae</taxon>
        <taxon>rosids</taxon>
        <taxon>fabids</taxon>
        <taxon>Fabales</taxon>
        <taxon>Fabaceae</taxon>
        <taxon>Papilionoideae</taxon>
        <taxon>50 kb inversion clade</taxon>
        <taxon>dalbergioids sensu lato</taxon>
        <taxon>Dalbergieae</taxon>
        <taxon>Pterocarpus clade</taxon>
        <taxon>Stylosanthes</taxon>
    </lineage>
</organism>
<proteinExistence type="predicted"/>
<name>A0ABU6QVQ2_9FABA</name>
<comment type="caution">
    <text evidence="1">The sequence shown here is derived from an EMBL/GenBank/DDBJ whole genome shotgun (WGS) entry which is preliminary data.</text>
</comment>
<accession>A0ABU6QVQ2</accession>
<protein>
    <submittedName>
        <fullName evidence="1">Uncharacterized protein</fullName>
    </submittedName>
</protein>
<gene>
    <name evidence="1" type="ORF">PIB30_092869</name>
</gene>
<dbReference type="EMBL" id="JASCZI010001945">
    <property type="protein sequence ID" value="MED6115663.1"/>
    <property type="molecule type" value="Genomic_DNA"/>
</dbReference>
<sequence>MAEIGKKNEELKRENESCSSFILFELGLQRGLALVRILEIPILAFINFLSDAIVRSRGEEHAGARSALMLVLTFHHAVARVRRVVARCGQNLPEQLPRLRDCLRQKWIPNPNWRKWLTRPQQSPSKLHLSPFNLASFPLT</sequence>
<keyword evidence="2" id="KW-1185">Reference proteome</keyword>
<dbReference type="Proteomes" id="UP001341840">
    <property type="component" value="Unassembled WGS sequence"/>
</dbReference>
<evidence type="ECO:0000313" key="1">
    <source>
        <dbReference type="EMBL" id="MED6115663.1"/>
    </source>
</evidence>
<reference evidence="1 2" key="1">
    <citation type="journal article" date="2023" name="Plants (Basel)">
        <title>Bridging the Gap: Combining Genomics and Transcriptomics Approaches to Understand Stylosanthes scabra, an Orphan Legume from the Brazilian Caatinga.</title>
        <authorList>
            <person name="Ferreira-Neto J.R.C."/>
            <person name="da Silva M.D."/>
            <person name="Binneck E."/>
            <person name="de Melo N.F."/>
            <person name="da Silva R.H."/>
            <person name="de Melo A.L.T.M."/>
            <person name="Pandolfi V."/>
            <person name="Bustamante F.O."/>
            <person name="Brasileiro-Vidal A.C."/>
            <person name="Benko-Iseppon A.M."/>
        </authorList>
    </citation>
    <scope>NUCLEOTIDE SEQUENCE [LARGE SCALE GENOMIC DNA]</scope>
    <source>
        <tissue evidence="1">Leaves</tissue>
    </source>
</reference>